<proteinExistence type="inferred from homology"/>
<dbReference type="AlphaFoldDB" id="A0A518HAS1"/>
<dbReference type="InterPro" id="IPR057326">
    <property type="entry name" value="KR_dom"/>
</dbReference>
<dbReference type="EMBL" id="CP036426">
    <property type="protein sequence ID" value="QDV37951.1"/>
    <property type="molecule type" value="Genomic_DNA"/>
</dbReference>
<dbReference type="Proteomes" id="UP000317835">
    <property type="component" value="Chromosome"/>
</dbReference>
<evidence type="ECO:0000256" key="2">
    <source>
        <dbReference type="ARBA" id="ARBA00023002"/>
    </source>
</evidence>
<evidence type="ECO:0000313" key="5">
    <source>
        <dbReference type="EMBL" id="QDV37951.1"/>
    </source>
</evidence>
<dbReference type="RefSeq" id="WP_145276099.1">
    <property type="nucleotide sequence ID" value="NZ_CP036426.1"/>
</dbReference>
<keyword evidence="6" id="KW-1185">Reference proteome</keyword>
<evidence type="ECO:0000259" key="4">
    <source>
        <dbReference type="SMART" id="SM00822"/>
    </source>
</evidence>
<dbReference type="OrthoDB" id="151996at2"/>
<dbReference type="GO" id="GO:0016020">
    <property type="term" value="C:membrane"/>
    <property type="evidence" value="ECO:0007669"/>
    <property type="project" value="TreeGrafter"/>
</dbReference>
<dbReference type="InterPro" id="IPR002347">
    <property type="entry name" value="SDR_fam"/>
</dbReference>
<organism evidence="5 6">
    <name type="scientific">Tautonia plasticadhaerens</name>
    <dbReference type="NCBI Taxonomy" id="2527974"/>
    <lineage>
        <taxon>Bacteria</taxon>
        <taxon>Pseudomonadati</taxon>
        <taxon>Planctomycetota</taxon>
        <taxon>Planctomycetia</taxon>
        <taxon>Isosphaerales</taxon>
        <taxon>Isosphaeraceae</taxon>
        <taxon>Tautonia</taxon>
    </lineage>
</organism>
<name>A0A518HAS1_9BACT</name>
<dbReference type="SUPFAM" id="SSF51735">
    <property type="entry name" value="NAD(P)-binding Rossmann-fold domains"/>
    <property type="match status" value="1"/>
</dbReference>
<dbReference type="Pfam" id="PF00106">
    <property type="entry name" value="adh_short"/>
    <property type="match status" value="1"/>
</dbReference>
<comment type="similarity">
    <text evidence="1 3">Belongs to the short-chain dehydrogenases/reductases (SDR) family.</text>
</comment>
<reference evidence="5 6" key="1">
    <citation type="submission" date="2019-02" db="EMBL/GenBank/DDBJ databases">
        <title>Deep-cultivation of Planctomycetes and their phenomic and genomic characterization uncovers novel biology.</title>
        <authorList>
            <person name="Wiegand S."/>
            <person name="Jogler M."/>
            <person name="Boedeker C."/>
            <person name="Pinto D."/>
            <person name="Vollmers J."/>
            <person name="Rivas-Marin E."/>
            <person name="Kohn T."/>
            <person name="Peeters S.H."/>
            <person name="Heuer A."/>
            <person name="Rast P."/>
            <person name="Oberbeckmann S."/>
            <person name="Bunk B."/>
            <person name="Jeske O."/>
            <person name="Meyerdierks A."/>
            <person name="Storesund J.E."/>
            <person name="Kallscheuer N."/>
            <person name="Luecker S."/>
            <person name="Lage O.M."/>
            <person name="Pohl T."/>
            <person name="Merkel B.J."/>
            <person name="Hornburger P."/>
            <person name="Mueller R.-W."/>
            <person name="Bruemmer F."/>
            <person name="Labrenz M."/>
            <person name="Spormann A.M."/>
            <person name="Op den Camp H."/>
            <person name="Overmann J."/>
            <person name="Amann R."/>
            <person name="Jetten M.S.M."/>
            <person name="Mascher T."/>
            <person name="Medema M.H."/>
            <person name="Devos D.P."/>
            <person name="Kaster A.-K."/>
            <person name="Ovreas L."/>
            <person name="Rohde M."/>
            <person name="Galperin M.Y."/>
            <person name="Jogler C."/>
        </authorList>
    </citation>
    <scope>NUCLEOTIDE SEQUENCE [LARGE SCALE GENOMIC DNA]</scope>
    <source>
        <strain evidence="5 6">ElP</strain>
    </source>
</reference>
<dbReference type="PRINTS" id="PR00080">
    <property type="entry name" value="SDRFAMILY"/>
</dbReference>
<dbReference type="GO" id="GO:0016491">
    <property type="term" value="F:oxidoreductase activity"/>
    <property type="evidence" value="ECO:0007669"/>
    <property type="project" value="UniProtKB-KW"/>
</dbReference>
<dbReference type="PRINTS" id="PR00081">
    <property type="entry name" value="GDHRDH"/>
</dbReference>
<dbReference type="SMART" id="SM00822">
    <property type="entry name" value="PKS_KR"/>
    <property type="match status" value="1"/>
</dbReference>
<dbReference type="Gene3D" id="3.40.50.720">
    <property type="entry name" value="NAD(P)-binding Rossmann-like Domain"/>
    <property type="match status" value="1"/>
</dbReference>
<keyword evidence="2 5" id="KW-0560">Oxidoreductase</keyword>
<feature type="domain" description="Ketoreductase" evidence="4">
    <location>
        <begin position="7"/>
        <end position="191"/>
    </location>
</feature>
<dbReference type="PROSITE" id="PS00061">
    <property type="entry name" value="ADH_SHORT"/>
    <property type="match status" value="1"/>
</dbReference>
<evidence type="ECO:0000256" key="3">
    <source>
        <dbReference type="RuleBase" id="RU000363"/>
    </source>
</evidence>
<protein>
    <submittedName>
        <fullName evidence="5">Putative oxidoreductase</fullName>
        <ecNumber evidence="5">1.-.-.-</ecNumber>
    </submittedName>
</protein>
<sequence>MRRIEARSAIVTGASSGLGAAMARELAARGARVGLTARRPVLLEEVAGSIRESGGIAEVEPADAADPEGTRRAVARLDARIGPVDLLIANAGMGLGTPAVGFSADAVETLLKVNVVGAAAAIEAVLPGMIARGRGHLVGISSLASFRGLPGSGGYGASKAALSTLLESLRPDLRVRGVRVTIVHPGFVHTPMTEHAPHPRPWLLDADQAARIILDGVSRGRRQVDFPWPMVALLRLVRALPGPVYDRLVARVFRG</sequence>
<gene>
    <name evidence="5" type="ORF">ElP_58980</name>
</gene>
<dbReference type="KEGG" id="tpla:ElP_58980"/>
<dbReference type="EC" id="1.-.-.-" evidence="5"/>
<dbReference type="PANTHER" id="PTHR44196">
    <property type="entry name" value="DEHYDROGENASE/REDUCTASE SDR FAMILY MEMBER 7B"/>
    <property type="match status" value="1"/>
</dbReference>
<dbReference type="InterPro" id="IPR036291">
    <property type="entry name" value="NAD(P)-bd_dom_sf"/>
</dbReference>
<dbReference type="PANTHER" id="PTHR44196:SF1">
    <property type="entry name" value="DEHYDROGENASE_REDUCTASE SDR FAMILY MEMBER 7B"/>
    <property type="match status" value="1"/>
</dbReference>
<evidence type="ECO:0000256" key="1">
    <source>
        <dbReference type="ARBA" id="ARBA00006484"/>
    </source>
</evidence>
<dbReference type="InterPro" id="IPR020904">
    <property type="entry name" value="Sc_DH/Rdtase_CS"/>
</dbReference>
<accession>A0A518HAS1</accession>
<evidence type="ECO:0000313" key="6">
    <source>
        <dbReference type="Proteomes" id="UP000317835"/>
    </source>
</evidence>